<evidence type="ECO:0000256" key="5">
    <source>
        <dbReference type="ARBA" id="ARBA00023004"/>
    </source>
</evidence>
<evidence type="ECO:0000256" key="4">
    <source>
        <dbReference type="ARBA" id="ARBA00022723"/>
    </source>
</evidence>
<dbReference type="Pfam" id="PF04055">
    <property type="entry name" value="Radical_SAM"/>
    <property type="match status" value="1"/>
</dbReference>
<dbReference type="SFLD" id="SFLDG01386">
    <property type="entry name" value="main_SPASM_domain-containing"/>
    <property type="match status" value="1"/>
</dbReference>
<dbReference type="InterPro" id="IPR023867">
    <property type="entry name" value="Sulphatase_maturase_rSAM"/>
</dbReference>
<comment type="cofactor">
    <cofactor evidence="1">
        <name>[4Fe-4S] cluster</name>
        <dbReference type="ChEBI" id="CHEBI:49883"/>
    </cofactor>
</comment>
<dbReference type="UniPathway" id="UPA00782"/>
<evidence type="ECO:0000256" key="1">
    <source>
        <dbReference type="ARBA" id="ARBA00001966"/>
    </source>
</evidence>
<evidence type="ECO:0000256" key="6">
    <source>
        <dbReference type="ARBA" id="ARBA00023014"/>
    </source>
</evidence>
<gene>
    <name evidence="9" type="ORF">AFK71_03850</name>
</gene>
<dbReference type="CDD" id="cd01335">
    <property type="entry name" value="Radical_SAM"/>
    <property type="match status" value="1"/>
</dbReference>
<feature type="domain" description="4Fe4S-binding SPASM" evidence="8">
    <location>
        <begin position="349"/>
        <end position="408"/>
    </location>
</feature>
<name>A0A0L0QUS8_VIRPA</name>
<dbReference type="SUPFAM" id="SSF102114">
    <property type="entry name" value="Radical SAM enzymes"/>
    <property type="match status" value="1"/>
</dbReference>
<dbReference type="OrthoDB" id="9808591at2"/>
<proteinExistence type="predicted"/>
<keyword evidence="10" id="KW-1185">Reference proteome</keyword>
<evidence type="ECO:0000313" key="9">
    <source>
        <dbReference type="EMBL" id="KNE21948.1"/>
    </source>
</evidence>
<dbReference type="GO" id="GO:0016491">
    <property type="term" value="F:oxidoreductase activity"/>
    <property type="evidence" value="ECO:0007669"/>
    <property type="project" value="InterPro"/>
</dbReference>
<keyword evidence="6" id="KW-0411">Iron-sulfur</keyword>
<dbReference type="Gene3D" id="3.20.20.70">
    <property type="entry name" value="Aldolase class I"/>
    <property type="match status" value="1"/>
</dbReference>
<dbReference type="SFLD" id="SFLDG01067">
    <property type="entry name" value="SPASM/twitch_domain_containing"/>
    <property type="match status" value="1"/>
</dbReference>
<reference evidence="10" key="1">
    <citation type="submission" date="2015-07" db="EMBL/GenBank/DDBJ databases">
        <title>Fjat-10053 dsm26.</title>
        <authorList>
            <person name="Liu B."/>
            <person name="Wang J."/>
            <person name="Zhu Y."/>
            <person name="Liu G."/>
            <person name="Chen Q."/>
            <person name="Chen Z."/>
            <person name="Lan J."/>
            <person name="Che J."/>
            <person name="Ge C."/>
            <person name="Shi H."/>
            <person name="Pan Z."/>
            <person name="Liu X."/>
        </authorList>
    </citation>
    <scope>NUCLEOTIDE SEQUENCE [LARGE SCALE GENOMIC DNA]</scope>
    <source>
        <strain evidence="10">DSM 26</strain>
    </source>
</reference>
<evidence type="ECO:0000259" key="8">
    <source>
        <dbReference type="Pfam" id="PF13186"/>
    </source>
</evidence>
<keyword evidence="2" id="KW-0004">4Fe-4S</keyword>
<evidence type="ECO:0000259" key="7">
    <source>
        <dbReference type="Pfam" id="PF04055"/>
    </source>
</evidence>
<dbReference type="EMBL" id="LGTO01000004">
    <property type="protein sequence ID" value="KNE21948.1"/>
    <property type="molecule type" value="Genomic_DNA"/>
</dbReference>
<keyword evidence="4" id="KW-0479">Metal-binding</keyword>
<dbReference type="InterPro" id="IPR058240">
    <property type="entry name" value="rSAM_sf"/>
</dbReference>
<dbReference type="Proteomes" id="UP000036780">
    <property type="component" value="Unassembled WGS sequence"/>
</dbReference>
<dbReference type="InterPro" id="IPR023885">
    <property type="entry name" value="4Fe4S-binding_SPASM_dom"/>
</dbReference>
<dbReference type="SFLD" id="SFLDS00029">
    <property type="entry name" value="Radical_SAM"/>
    <property type="match status" value="1"/>
</dbReference>
<keyword evidence="3" id="KW-0949">S-adenosyl-L-methionine</keyword>
<dbReference type="AlphaFoldDB" id="A0A0L0QUS8"/>
<evidence type="ECO:0000313" key="10">
    <source>
        <dbReference type="Proteomes" id="UP000036780"/>
    </source>
</evidence>
<dbReference type="Pfam" id="PF13186">
    <property type="entry name" value="SPASM"/>
    <property type="match status" value="1"/>
</dbReference>
<dbReference type="GeneID" id="66869682"/>
<dbReference type="InterPro" id="IPR013785">
    <property type="entry name" value="Aldolase_TIM"/>
</dbReference>
<organism evidence="9 10">
    <name type="scientific">Virgibacillus pantothenticus</name>
    <dbReference type="NCBI Taxonomy" id="1473"/>
    <lineage>
        <taxon>Bacteria</taxon>
        <taxon>Bacillati</taxon>
        <taxon>Bacillota</taxon>
        <taxon>Bacilli</taxon>
        <taxon>Bacillales</taxon>
        <taxon>Bacillaceae</taxon>
        <taxon>Virgibacillus</taxon>
    </lineage>
</organism>
<dbReference type="NCBIfam" id="TIGR04085">
    <property type="entry name" value="rSAM_more_4Fe4S"/>
    <property type="match status" value="1"/>
</dbReference>
<feature type="domain" description="Radical SAM core" evidence="7">
    <location>
        <begin position="113"/>
        <end position="276"/>
    </location>
</feature>
<dbReference type="PANTHER" id="PTHR43787:SF3">
    <property type="entry name" value="ARYLSULFATASE REGULATORY PROTEIN"/>
    <property type="match status" value="1"/>
</dbReference>
<keyword evidence="5" id="KW-0408">Iron</keyword>
<dbReference type="InterPro" id="IPR007197">
    <property type="entry name" value="rSAM"/>
</dbReference>
<dbReference type="GO" id="GO:0046872">
    <property type="term" value="F:metal ion binding"/>
    <property type="evidence" value="ECO:0007669"/>
    <property type="project" value="UniProtKB-KW"/>
</dbReference>
<dbReference type="PATRIC" id="fig|1473.5.peg.3721"/>
<accession>A0A0L0QUS8</accession>
<dbReference type="PANTHER" id="PTHR43787">
    <property type="entry name" value="FEMO COFACTOR BIOSYNTHESIS PROTEIN NIFB-RELATED"/>
    <property type="match status" value="1"/>
</dbReference>
<dbReference type="SFLD" id="SFLDG01384">
    <property type="entry name" value="thioether_bond_formation_requi"/>
    <property type="match status" value="1"/>
</dbReference>
<comment type="caution">
    <text evidence="9">The sequence shown here is derived from an EMBL/GenBank/DDBJ whole genome shotgun (WGS) entry which is preliminary data.</text>
</comment>
<dbReference type="RefSeq" id="WP_050350230.1">
    <property type="nucleotide sequence ID" value="NZ_CP073011.1"/>
</dbReference>
<protein>
    <submittedName>
        <fullName evidence="9">Arylsulfatase</fullName>
    </submittedName>
</protein>
<evidence type="ECO:0000256" key="3">
    <source>
        <dbReference type="ARBA" id="ARBA00022691"/>
    </source>
</evidence>
<dbReference type="GO" id="GO:0051539">
    <property type="term" value="F:4 iron, 4 sulfur cluster binding"/>
    <property type="evidence" value="ECO:0007669"/>
    <property type="project" value="UniProtKB-KW"/>
</dbReference>
<evidence type="ECO:0000256" key="2">
    <source>
        <dbReference type="ARBA" id="ARBA00022485"/>
    </source>
</evidence>
<sequence>MFHRDTTQINKVKNLTLKPSRFNVIQRGTENIKLYNSFTGRIVKFTREDTNDLLHTLRSKEISYSETNRLVDFLVDKKFLINSDIDEFRKATAQKVSSLSEDRTLNLIIMPNEDCNFRCVYCYEDFEKSEMNEKTITGIINYVKNNIHKYEALVVSWFGGEPLISFNVIQKLSKELIEICDSKGVEYMAGITTNGYNLTTEVFTELLRYKVLGYQITLDGTKETHDQFRVGKNGEETFDTIVLNLMNIRDMFEENNFQIMIRSNISEETFPVMYEYIDYISKEFAADERFQMHFVSVKNLKGEQSGDIHLCDTKELFPFYTQAQDKGFDFSFYKQTLQPGGSECYAALPGSFVIGSDGMVYKCTVAFNNSLNHVGNIYEDGEMEIYEDRLFLWLSGGANEDSACTSCYFRPSCQGNACPLERIEANKTPCPPVKRNIKRYLDIMEEDLVYEG</sequence>